<dbReference type="Gene3D" id="1.10.510.10">
    <property type="entry name" value="Transferase(Phosphotransferase) domain 1"/>
    <property type="match status" value="1"/>
</dbReference>
<dbReference type="EMBL" id="JAUDZG010000004">
    <property type="protein sequence ID" value="KAK3305278.1"/>
    <property type="molecule type" value="Genomic_DNA"/>
</dbReference>
<feature type="region of interest" description="Disordered" evidence="2">
    <location>
        <begin position="170"/>
        <end position="195"/>
    </location>
</feature>
<gene>
    <name evidence="4" type="ORF">B0T15DRAFT_531814</name>
</gene>
<keyword evidence="1" id="KW-0067">ATP-binding</keyword>
<feature type="compositionally biased region" description="Polar residues" evidence="2">
    <location>
        <begin position="170"/>
        <end position="181"/>
    </location>
</feature>
<keyword evidence="1" id="KW-0547">Nucleotide-binding</keyword>
<dbReference type="InterPro" id="IPR053083">
    <property type="entry name" value="TF_kinase-domain_protein"/>
</dbReference>
<feature type="compositionally biased region" description="Low complexity" evidence="2">
    <location>
        <begin position="465"/>
        <end position="478"/>
    </location>
</feature>
<dbReference type="InterPro" id="IPR017441">
    <property type="entry name" value="Protein_kinase_ATP_BS"/>
</dbReference>
<evidence type="ECO:0000256" key="1">
    <source>
        <dbReference type="PROSITE-ProRule" id="PRU10141"/>
    </source>
</evidence>
<evidence type="ECO:0000256" key="2">
    <source>
        <dbReference type="SAM" id="MobiDB-lite"/>
    </source>
</evidence>
<proteinExistence type="predicted"/>
<dbReference type="AlphaFoldDB" id="A0AAJ0GSD1"/>
<reference evidence="4" key="1">
    <citation type="journal article" date="2023" name="Mol. Phylogenet. Evol.">
        <title>Genome-scale phylogeny and comparative genomics of the fungal order Sordariales.</title>
        <authorList>
            <person name="Hensen N."/>
            <person name="Bonometti L."/>
            <person name="Westerberg I."/>
            <person name="Brannstrom I.O."/>
            <person name="Guillou S."/>
            <person name="Cros-Aarteil S."/>
            <person name="Calhoun S."/>
            <person name="Haridas S."/>
            <person name="Kuo A."/>
            <person name="Mondo S."/>
            <person name="Pangilinan J."/>
            <person name="Riley R."/>
            <person name="LaButti K."/>
            <person name="Andreopoulos B."/>
            <person name="Lipzen A."/>
            <person name="Chen C."/>
            <person name="Yan M."/>
            <person name="Daum C."/>
            <person name="Ng V."/>
            <person name="Clum A."/>
            <person name="Steindorff A."/>
            <person name="Ohm R.A."/>
            <person name="Martin F."/>
            <person name="Silar P."/>
            <person name="Natvig D.O."/>
            <person name="Lalanne C."/>
            <person name="Gautier V."/>
            <person name="Ament-Velasquez S.L."/>
            <person name="Kruys A."/>
            <person name="Hutchinson M.I."/>
            <person name="Powell A.J."/>
            <person name="Barry K."/>
            <person name="Miller A.N."/>
            <person name="Grigoriev I.V."/>
            <person name="Debuchy R."/>
            <person name="Gladieux P."/>
            <person name="Hiltunen Thoren M."/>
            <person name="Johannesson H."/>
        </authorList>
    </citation>
    <scope>NUCLEOTIDE SEQUENCE</scope>
    <source>
        <strain evidence="4">CBS 333.67</strain>
    </source>
</reference>
<keyword evidence="5" id="KW-1185">Reference proteome</keyword>
<sequence>MSNPLTFTQLKRKLTYKFDWFRENGEEPDAGKLQAVVDWPTYYRKPAKRGVPPELKARKRRPKKYTYTEGANPLGVGFWYNRLAARQARIRLRQHLALYHLRLEQTLGWGGNGLACLFYLDNRNGGPREYFVAKCSINPQRAWVVRAEKQAQAVYRGCLHVVQLKNFQPPVTASSSNTQPRQPRHEGGGGSGGGQADQDPFGDILFLEYLRRGSLHKILRKISEHRHPIPNRVLWLLFQCLIQACIALEHPPDLDWELAGQRDASGMINGQPVSERITKGRAAESTWDNRRVGLYINEGASPSGTGLVHWDIDPQNVLVGDLNTGPQADHHDLVPVLKLSDFGSAYTMIPQAFVNASSMWQFRDRSKTFYTTPVSTLLCPEGLGLLLQLLTTQEQFTEEWNWVDTFPRAARFDGVRKTAGKYSYKTNLYQMALVMSSFITLCFPPVPPTPGKVKVNVTTLNLSRNAGQQQNNAGQQQQPEPGTARRKEAEVMSYGAYLLEAKYKRVDKRLRHLVARCLCDSPADRPRLSDLKIMIASVLRNTPWGEEDSDAAVQQWVQDNIGEPPAGPPDPPRWVDTALRDDLFGDGEEE</sequence>
<dbReference type="PANTHER" id="PTHR44305">
    <property type="entry name" value="SI:DKEY-192D15.2-RELATED"/>
    <property type="match status" value="1"/>
</dbReference>
<accession>A0AAJ0GSD1</accession>
<dbReference type="SUPFAM" id="SSF56112">
    <property type="entry name" value="Protein kinase-like (PK-like)"/>
    <property type="match status" value="1"/>
</dbReference>
<dbReference type="InterPro" id="IPR011009">
    <property type="entry name" value="Kinase-like_dom_sf"/>
</dbReference>
<evidence type="ECO:0000313" key="4">
    <source>
        <dbReference type="EMBL" id="KAK3305278.1"/>
    </source>
</evidence>
<evidence type="ECO:0000259" key="3">
    <source>
        <dbReference type="PROSITE" id="PS50011"/>
    </source>
</evidence>
<dbReference type="GeneID" id="87888107"/>
<comment type="caution">
    <text evidence="4">The sequence shown here is derived from an EMBL/GenBank/DDBJ whole genome shotgun (WGS) entry which is preliminary data.</text>
</comment>
<dbReference type="InterPro" id="IPR000719">
    <property type="entry name" value="Prot_kinase_dom"/>
</dbReference>
<dbReference type="PROSITE" id="PS00107">
    <property type="entry name" value="PROTEIN_KINASE_ATP"/>
    <property type="match status" value="1"/>
</dbReference>
<dbReference type="GO" id="GO:0004672">
    <property type="term" value="F:protein kinase activity"/>
    <property type="evidence" value="ECO:0007669"/>
    <property type="project" value="InterPro"/>
</dbReference>
<name>A0AAJ0GSD1_9PEZI</name>
<dbReference type="GO" id="GO:0005524">
    <property type="term" value="F:ATP binding"/>
    <property type="evidence" value="ECO:0007669"/>
    <property type="project" value="UniProtKB-UniRule"/>
</dbReference>
<feature type="domain" description="Protein kinase" evidence="3">
    <location>
        <begin position="101"/>
        <end position="545"/>
    </location>
</feature>
<dbReference type="PROSITE" id="PS50011">
    <property type="entry name" value="PROTEIN_KINASE_DOM"/>
    <property type="match status" value="1"/>
</dbReference>
<evidence type="ECO:0000313" key="5">
    <source>
        <dbReference type="Proteomes" id="UP001273166"/>
    </source>
</evidence>
<organism evidence="4 5">
    <name type="scientific">Chaetomium strumarium</name>
    <dbReference type="NCBI Taxonomy" id="1170767"/>
    <lineage>
        <taxon>Eukaryota</taxon>
        <taxon>Fungi</taxon>
        <taxon>Dikarya</taxon>
        <taxon>Ascomycota</taxon>
        <taxon>Pezizomycotina</taxon>
        <taxon>Sordariomycetes</taxon>
        <taxon>Sordariomycetidae</taxon>
        <taxon>Sordariales</taxon>
        <taxon>Chaetomiaceae</taxon>
        <taxon>Chaetomium</taxon>
    </lineage>
</organism>
<protein>
    <recommendedName>
        <fullName evidence="3">Protein kinase domain-containing protein</fullName>
    </recommendedName>
</protein>
<dbReference type="Proteomes" id="UP001273166">
    <property type="component" value="Unassembled WGS sequence"/>
</dbReference>
<dbReference type="RefSeq" id="XP_062721058.1">
    <property type="nucleotide sequence ID" value="XM_062869278.1"/>
</dbReference>
<reference evidence="4" key="2">
    <citation type="submission" date="2023-06" db="EMBL/GenBank/DDBJ databases">
        <authorList>
            <consortium name="Lawrence Berkeley National Laboratory"/>
            <person name="Mondo S.J."/>
            <person name="Hensen N."/>
            <person name="Bonometti L."/>
            <person name="Westerberg I."/>
            <person name="Brannstrom I.O."/>
            <person name="Guillou S."/>
            <person name="Cros-Aarteil S."/>
            <person name="Calhoun S."/>
            <person name="Haridas S."/>
            <person name="Kuo A."/>
            <person name="Pangilinan J."/>
            <person name="Riley R."/>
            <person name="Labutti K."/>
            <person name="Andreopoulos B."/>
            <person name="Lipzen A."/>
            <person name="Chen C."/>
            <person name="Yanf M."/>
            <person name="Daum C."/>
            <person name="Ng V."/>
            <person name="Clum A."/>
            <person name="Steindorff A."/>
            <person name="Ohm R."/>
            <person name="Martin F."/>
            <person name="Silar P."/>
            <person name="Natvig D."/>
            <person name="Lalanne C."/>
            <person name="Gautier V."/>
            <person name="Ament-Velasquez S.L."/>
            <person name="Kruys A."/>
            <person name="Hutchinson M.I."/>
            <person name="Powell A.J."/>
            <person name="Barry K."/>
            <person name="Miller A.N."/>
            <person name="Grigoriev I.V."/>
            <person name="Debuchy R."/>
            <person name="Gladieux P."/>
            <person name="Thoren M.H."/>
            <person name="Johannesson H."/>
        </authorList>
    </citation>
    <scope>NUCLEOTIDE SEQUENCE</scope>
    <source>
        <strain evidence="4">CBS 333.67</strain>
    </source>
</reference>
<feature type="binding site" evidence="1">
    <location>
        <position position="134"/>
    </location>
    <ligand>
        <name>ATP</name>
        <dbReference type="ChEBI" id="CHEBI:30616"/>
    </ligand>
</feature>
<feature type="region of interest" description="Disordered" evidence="2">
    <location>
        <begin position="465"/>
        <end position="487"/>
    </location>
</feature>